<dbReference type="SUPFAM" id="SSF47336">
    <property type="entry name" value="ACP-like"/>
    <property type="match status" value="2"/>
</dbReference>
<dbReference type="Pfam" id="PF00109">
    <property type="entry name" value="ketoacyl-synt"/>
    <property type="match status" value="1"/>
</dbReference>
<dbReference type="Gene3D" id="1.10.1200.10">
    <property type="entry name" value="ACP-like"/>
    <property type="match status" value="2"/>
</dbReference>
<dbReference type="EMBL" id="LR131273">
    <property type="protein sequence ID" value="VDR38192.1"/>
    <property type="molecule type" value="Genomic_DNA"/>
</dbReference>
<dbReference type="CDD" id="cd00833">
    <property type="entry name" value="PKS"/>
    <property type="match status" value="1"/>
</dbReference>
<dbReference type="InterPro" id="IPR053778">
    <property type="entry name" value="Pks13"/>
</dbReference>
<accession>A0A3P8LDK3</accession>
<dbReference type="Proteomes" id="UP000271626">
    <property type="component" value="Chromosome"/>
</dbReference>
<keyword evidence="3 9" id="KW-0808">Transferase</keyword>
<dbReference type="InterPro" id="IPR032821">
    <property type="entry name" value="PKS_assoc"/>
</dbReference>
<dbReference type="RefSeq" id="WP_126195488.1">
    <property type="nucleotide sequence ID" value="NZ_CP085954.1"/>
</dbReference>
<dbReference type="Gene3D" id="3.40.366.10">
    <property type="entry name" value="Malonyl-Coenzyme A Acyl Carrier Protein, domain 2"/>
    <property type="match status" value="1"/>
</dbReference>
<dbReference type="InterPro" id="IPR020806">
    <property type="entry name" value="PKS_PP-bd"/>
</dbReference>
<evidence type="ECO:0000259" key="7">
    <source>
        <dbReference type="PROSITE" id="PS52004"/>
    </source>
</evidence>
<dbReference type="EC" id="2.3.1.41" evidence="9"/>
<dbReference type="InterPro" id="IPR014043">
    <property type="entry name" value="Acyl_transferase_dom"/>
</dbReference>
<evidence type="ECO:0000256" key="2">
    <source>
        <dbReference type="ARBA" id="ARBA00022553"/>
    </source>
</evidence>
<dbReference type="SMART" id="SM00827">
    <property type="entry name" value="PKS_AT"/>
    <property type="match status" value="1"/>
</dbReference>
<keyword evidence="1" id="KW-0596">Phosphopantetheine</keyword>
<reference evidence="8 11" key="2">
    <citation type="submission" date="2021-04" db="EMBL/GenBank/DDBJ databases">
        <title>Whole genome sequence analysis of a thiophenic sulfur metabolizing bacteria.</title>
        <authorList>
            <person name="Akhtar N."/>
            <person name="Akram J."/>
            <person name="Aslam A."/>
        </authorList>
    </citation>
    <scope>NUCLEOTIDE SEQUENCE [LARGE SCALE GENOMIC DNA]</scope>
    <source>
        <strain evidence="8 11">3OW</strain>
    </source>
</reference>
<dbReference type="OrthoDB" id="9778690at2"/>
<keyword evidence="9" id="KW-0012">Acyltransferase</keyword>
<dbReference type="Gene3D" id="3.40.50.1820">
    <property type="entry name" value="alpha/beta hydrolase"/>
    <property type="match status" value="1"/>
</dbReference>
<keyword evidence="2" id="KW-0597">Phosphoprotein</keyword>
<protein>
    <submittedName>
        <fullName evidence="9">Beta-ketoacyl-acyl-carrier-protein synthase I</fullName>
        <ecNumber evidence="9">2.3.1.41</ecNumber>
    </submittedName>
    <submittedName>
        <fullName evidence="8">Type I polyketide synthase</fullName>
    </submittedName>
</protein>
<feature type="region of interest" description="Disordered" evidence="5">
    <location>
        <begin position="1322"/>
        <end position="1352"/>
    </location>
</feature>
<dbReference type="Proteomes" id="UP000676853">
    <property type="component" value="Unassembled WGS sequence"/>
</dbReference>
<dbReference type="PANTHER" id="PTHR43775">
    <property type="entry name" value="FATTY ACID SYNTHASE"/>
    <property type="match status" value="1"/>
</dbReference>
<dbReference type="SUPFAM" id="SSF52151">
    <property type="entry name" value="FabD/lysophospholipase-like"/>
    <property type="match status" value="1"/>
</dbReference>
<dbReference type="PROSITE" id="PS52004">
    <property type="entry name" value="KS3_2"/>
    <property type="match status" value="1"/>
</dbReference>
<proteinExistence type="predicted"/>
<evidence type="ECO:0000256" key="5">
    <source>
        <dbReference type="SAM" id="MobiDB-lite"/>
    </source>
</evidence>
<feature type="domain" description="Carrier" evidence="6">
    <location>
        <begin position="20"/>
        <end position="97"/>
    </location>
</feature>
<dbReference type="Pfam" id="PF00975">
    <property type="entry name" value="Thioesterase"/>
    <property type="match status" value="1"/>
</dbReference>
<dbReference type="InterPro" id="IPR001031">
    <property type="entry name" value="Thioesterase"/>
</dbReference>
<sequence>MAENEYTPHEGPTGKAREDLTLEELRAWMRQWIADATKQPLENITDDKSLDEFGLGSRDAVSMASDIEDFTGVQLTATVAFQHPTIALLSQRIIDGDPVVSDDDLAAEAAQYDRGEEFEANRGTHDIAVVGLATRFPKAGETPESTWEFLIGNGDATTDLPEDRWLEFKQDPRLKAVLDEANTFGGYLDDVASFDAEFFQMTPREVEMVDPQQRLALELTWEALEQANIPASSVKGTRTGVWMGSSANDYQMLAVADPTKANPYALTGTSTSIVANRVSYFYDFHGPSVAIDTACSSSLVAIHQAVRSLRDGETDMAVAGGVNMLIVPAATLGFDSLGAQAPDGKIKAFSSDANGMIRAEGGGVVLLKRLADAERDGDDILGVIAGSAVTSDGKSNGIFAPNPEAQVTNLRDAYIDAGIDPRTVDYLEAHGTGTILGDPLEADAIGRVLGRGREAEKPLLLGSAKTNFGHLEAAAGIAGVAKVLLGMRHGQIPASLHFSGPNPYIQFETNRLLVAARNTEWPKYSGHRLAGVTGNGFGGTNAHVVIKEYVAPEIVDGATESDEAPSDAVPEFHPATAEGAAIPLVLTAYVPSRRRAAAAELLAWLESDEAKEYTLPEIGRTLASRNHGRVRSVVMAKDLDEAIKGFRAIAEGKNAPNVISANQPDATGPAFIFSGFGSHHRKMAKQLYLEDPVFKHYFDEVNELIIDESGNDYADMITDDEQTFHIETGQVGIFAIQVALVGLFRHYGIEPGVVLPHSMGEATAAWVTGGLSLEDAVRVICQRSRLMGEGEAMLPEEMERFMALVEYSADDIDTVLGDYEGLEICVYAAPTHTVLGGPGKVIDKIVAETEAKGLMARKLVTRGASHTSQMDPLLGELQAELMGIEPHPLQYPMYSTVNKEEFYKAGHAPVHDVDYWIKGLRHSVWFTQAVEKAVEAGYRTFIEFSPNPITLISVAAVTFGSGIQDAALVQTLKRKEDEPGTIMTALATVFAHGHHVDVAALFGPGRYAPVPRTKFQRKHIWIQTKLPDGGSGMVPGAHVALPDGRHVWQLDAGALTLGDQRRVSLVDLAKNAAVQVLDGAAVTAAVEHGEPRDGLTLTTTLTPHPGGASIQVHENLGAGSGASGPNGAASGRFRLLLDAVVVGGEASGTAAAPLITKAAPAVEEMDELSEADPDGLDAEPAITVSEETEAPAPEGSGERWSPDSGETVEHRLGLIIAEIMGFEIEDLPKEIPLIDLGMDSLIAMRIKNRAEYEFDIPPIQIQAVRDASFNDVVQFVEYAVEHRDQVDALAEHQSGTGELADAGQLAEMMKAAKAEAAAKAETAAAAPADAPAPAPATEAAPSDATTGSDAPDLLDGAAVAAAVGDGVPPRDAAERLTFATYAIVVGKSPGGVFNELDVLSEDVAEKLTARLSERAGGEIDIEDVIDSKNIEEMATYVGAVMNEATPVDGFVRTLRKPENTDRRPLFLFHPAGGNTMAYEALLRKLPEDLPIYGFERIEGEIEERVAEYLPKLKEIQPEGPYRLAGWSLGGAFAYGLARALEEEGREVEYVGLLDVVAPTVPLTDEPAEKRARLERWEKFARKNYDIGDEIELPMDRLAAADDEGQFKIIMELVQLSDKKIPTSMIEHQRTSFVDNRMLIKVNPADYGRFGGTVTLYRADRMHDGAVELEPNFADIAPDGGWGPVVEDLRIVKIGGDHLQIIDEPYIGKIAAHMADELNRADGGR</sequence>
<dbReference type="InterPro" id="IPR014030">
    <property type="entry name" value="Ketoacyl_synth_N"/>
</dbReference>
<evidence type="ECO:0000256" key="1">
    <source>
        <dbReference type="ARBA" id="ARBA00022450"/>
    </source>
</evidence>
<evidence type="ECO:0000313" key="11">
    <source>
        <dbReference type="Proteomes" id="UP000676853"/>
    </source>
</evidence>
<dbReference type="InterPro" id="IPR020841">
    <property type="entry name" value="PKS_Beta-ketoAc_synthase_dom"/>
</dbReference>
<keyword evidence="11" id="KW-1185">Reference proteome</keyword>
<feature type="domain" description="Carrier" evidence="6">
    <location>
        <begin position="1206"/>
        <end position="1280"/>
    </location>
</feature>
<dbReference type="InterPro" id="IPR016035">
    <property type="entry name" value="Acyl_Trfase/lysoPLipase"/>
</dbReference>
<dbReference type="Pfam" id="PF00550">
    <property type="entry name" value="PP-binding"/>
    <property type="match status" value="1"/>
</dbReference>
<name>A0A3P8LDK3_TSUPA</name>
<dbReference type="GO" id="GO:0071770">
    <property type="term" value="P:DIM/DIP cell wall layer assembly"/>
    <property type="evidence" value="ECO:0007669"/>
    <property type="project" value="TreeGrafter"/>
</dbReference>
<dbReference type="Pfam" id="PF02801">
    <property type="entry name" value="Ketoacyl-synt_C"/>
    <property type="match status" value="1"/>
</dbReference>
<dbReference type="Gene3D" id="3.40.47.10">
    <property type="match status" value="1"/>
</dbReference>
<dbReference type="Pfam" id="PF23297">
    <property type="entry name" value="ACP_SdgA_C"/>
    <property type="match status" value="1"/>
</dbReference>
<dbReference type="InterPro" id="IPR036736">
    <property type="entry name" value="ACP-like_sf"/>
</dbReference>
<dbReference type="Gene3D" id="3.30.70.250">
    <property type="entry name" value="Malonyl-CoA ACP transacylase, ACP-binding"/>
    <property type="match status" value="1"/>
</dbReference>
<evidence type="ECO:0000256" key="4">
    <source>
        <dbReference type="ARBA" id="ARBA00023268"/>
    </source>
</evidence>
<reference evidence="9 10" key="1">
    <citation type="submission" date="2018-12" db="EMBL/GenBank/DDBJ databases">
        <authorList>
            <consortium name="Pathogen Informatics"/>
        </authorList>
    </citation>
    <scope>NUCLEOTIDE SEQUENCE [LARGE SCALE GENOMIC DNA]</scope>
    <source>
        <strain evidence="9 10">NCTC10741</strain>
    </source>
</reference>
<dbReference type="SMART" id="SM00825">
    <property type="entry name" value="PKS_KS"/>
    <property type="match status" value="1"/>
</dbReference>
<keyword evidence="4" id="KW-0511">Multifunctional enzyme</keyword>
<dbReference type="InterPro" id="IPR029058">
    <property type="entry name" value="AB_hydrolase_fold"/>
</dbReference>
<dbReference type="GO" id="GO:0005737">
    <property type="term" value="C:cytoplasm"/>
    <property type="evidence" value="ECO:0007669"/>
    <property type="project" value="TreeGrafter"/>
</dbReference>
<dbReference type="GO" id="GO:0004312">
    <property type="term" value="F:fatty acid synthase activity"/>
    <property type="evidence" value="ECO:0007669"/>
    <property type="project" value="TreeGrafter"/>
</dbReference>
<dbReference type="InterPro" id="IPR014031">
    <property type="entry name" value="Ketoacyl_synth_C"/>
</dbReference>
<dbReference type="Pfam" id="PF00698">
    <property type="entry name" value="Acyl_transf_1"/>
    <property type="match status" value="1"/>
</dbReference>
<evidence type="ECO:0000259" key="6">
    <source>
        <dbReference type="PROSITE" id="PS50075"/>
    </source>
</evidence>
<dbReference type="PANTHER" id="PTHR43775:SF37">
    <property type="entry name" value="SI:DKEY-61P9.11"/>
    <property type="match status" value="1"/>
</dbReference>
<dbReference type="InterPro" id="IPR016039">
    <property type="entry name" value="Thiolase-like"/>
</dbReference>
<dbReference type="EMBL" id="JAGXOE010000002">
    <property type="protein sequence ID" value="MBS4099856.1"/>
    <property type="molecule type" value="Genomic_DNA"/>
</dbReference>
<dbReference type="InterPro" id="IPR009081">
    <property type="entry name" value="PP-bd_ACP"/>
</dbReference>
<dbReference type="SMART" id="SM00823">
    <property type="entry name" value="PKS_PP"/>
    <property type="match status" value="2"/>
</dbReference>
<dbReference type="NCBIfam" id="NF040607">
    <property type="entry name" value="mycolic_Pks13"/>
    <property type="match status" value="1"/>
</dbReference>
<dbReference type="FunFam" id="3.40.47.10:FF:000019">
    <property type="entry name" value="Polyketide synthase type I"/>
    <property type="match status" value="1"/>
</dbReference>
<dbReference type="GO" id="GO:0005886">
    <property type="term" value="C:plasma membrane"/>
    <property type="evidence" value="ECO:0007669"/>
    <property type="project" value="TreeGrafter"/>
</dbReference>
<dbReference type="PROSITE" id="PS50075">
    <property type="entry name" value="CARRIER"/>
    <property type="match status" value="2"/>
</dbReference>
<feature type="domain" description="Ketosynthase family 3 (KS3)" evidence="7">
    <location>
        <begin position="124"/>
        <end position="548"/>
    </location>
</feature>
<dbReference type="Pfam" id="PF16197">
    <property type="entry name" value="KAsynt_C_assoc"/>
    <property type="match status" value="1"/>
</dbReference>
<dbReference type="SUPFAM" id="SSF53474">
    <property type="entry name" value="alpha/beta-Hydrolases"/>
    <property type="match status" value="1"/>
</dbReference>
<evidence type="ECO:0000313" key="10">
    <source>
        <dbReference type="Proteomes" id="UP000271626"/>
    </source>
</evidence>
<dbReference type="GO" id="GO:0004315">
    <property type="term" value="F:3-oxoacyl-[acyl-carrier-protein] synthase activity"/>
    <property type="evidence" value="ECO:0007669"/>
    <property type="project" value="UniProtKB-EC"/>
</dbReference>
<gene>
    <name evidence="9" type="primary">ppsA_1</name>
    <name evidence="8" type="ORF">KFZ73_01265</name>
    <name evidence="9" type="ORF">NCTC10741_01307</name>
</gene>
<feature type="region of interest" description="Disordered" evidence="5">
    <location>
        <begin position="1186"/>
        <end position="1205"/>
    </location>
</feature>
<evidence type="ECO:0000256" key="3">
    <source>
        <dbReference type="ARBA" id="ARBA00022679"/>
    </source>
</evidence>
<organism evidence="9 10">
    <name type="scientific">Tsukamurella paurometabola</name>
    <name type="common">Corynebacterium paurometabolum</name>
    <dbReference type="NCBI Taxonomy" id="2061"/>
    <lineage>
        <taxon>Bacteria</taxon>
        <taxon>Bacillati</taxon>
        <taxon>Actinomycetota</taxon>
        <taxon>Actinomycetes</taxon>
        <taxon>Mycobacteriales</taxon>
        <taxon>Tsukamurellaceae</taxon>
        <taxon>Tsukamurella</taxon>
    </lineage>
</organism>
<feature type="compositionally biased region" description="Basic and acidic residues" evidence="5">
    <location>
        <begin position="1196"/>
        <end position="1205"/>
    </location>
</feature>
<dbReference type="SUPFAM" id="SSF53901">
    <property type="entry name" value="Thiolase-like"/>
    <property type="match status" value="1"/>
</dbReference>
<evidence type="ECO:0000313" key="9">
    <source>
        <dbReference type="EMBL" id="VDR38192.1"/>
    </source>
</evidence>
<dbReference type="InterPro" id="IPR050091">
    <property type="entry name" value="PKS_NRPS_Biosynth_Enz"/>
</dbReference>
<dbReference type="GO" id="GO:0031177">
    <property type="term" value="F:phosphopantetheine binding"/>
    <property type="evidence" value="ECO:0007669"/>
    <property type="project" value="InterPro"/>
</dbReference>
<evidence type="ECO:0000313" key="8">
    <source>
        <dbReference type="EMBL" id="MBS4099856.1"/>
    </source>
</evidence>
<dbReference type="PROSITE" id="PS00606">
    <property type="entry name" value="KS3_1"/>
    <property type="match status" value="1"/>
</dbReference>
<dbReference type="InterPro" id="IPR001227">
    <property type="entry name" value="Ac_transferase_dom_sf"/>
</dbReference>
<dbReference type="InterPro" id="IPR018201">
    <property type="entry name" value="Ketoacyl_synth_AS"/>
</dbReference>
<dbReference type="GO" id="GO:0006633">
    <property type="term" value="P:fatty acid biosynthetic process"/>
    <property type="evidence" value="ECO:0007669"/>
    <property type="project" value="InterPro"/>
</dbReference>